<dbReference type="GO" id="GO:0016787">
    <property type="term" value="F:hydrolase activity"/>
    <property type="evidence" value="ECO:0007669"/>
    <property type="project" value="UniProtKB-KW"/>
</dbReference>
<dbReference type="EMBL" id="KX832224">
    <property type="protein sequence ID" value="ARR28839.1"/>
    <property type="molecule type" value="Genomic_DNA"/>
</dbReference>
<evidence type="ECO:0000313" key="1">
    <source>
        <dbReference type="EMBL" id="ARR28839.1"/>
    </source>
</evidence>
<name>A0A1X9T560_9VIRU</name>
<evidence type="ECO:0000313" key="2">
    <source>
        <dbReference type="Proteomes" id="UP000203507"/>
    </source>
</evidence>
<keyword evidence="2" id="KW-1185">Reference proteome</keyword>
<dbReference type="RefSeq" id="YP_009362348.1">
    <property type="nucleotide sequence ID" value="NC_034618.1"/>
</dbReference>
<organism evidence="1">
    <name type="scientific">Ranid herpesvirus 3</name>
    <dbReference type="NCBI Taxonomy" id="1987509"/>
    <lineage>
        <taxon>Viruses</taxon>
        <taxon>Duplodnaviria</taxon>
        <taxon>Heunggongvirae</taxon>
        <taxon>Peploviricota</taxon>
        <taxon>Herviviricetes</taxon>
        <taxon>Herpesvirales</taxon>
        <taxon>Alloherpesviridae</taxon>
        <taxon>Batravirus</taxon>
        <taxon>Batravirus ranidallo3</taxon>
    </lineage>
</organism>
<proteinExistence type="predicted"/>
<keyword evidence="1" id="KW-0378">Hydrolase</keyword>
<dbReference type="Proteomes" id="UP000203507">
    <property type="component" value="Segment"/>
</dbReference>
<sequence length="412" mass="47977">MYSGSVLELLHTVWSCEVVNADCIGRFIINLCPIQLVTWEGREFDNLVWKDVYDVLCDRGIFETVTDVEEKHINPIAWDNTKFIWLLKGCWIHATELIKLESHDMCGADLADVFTRDHYVSCRDTVFSSKIFLNTFISLKEMFPISAALRVICPLPPCHPLVFAACLRKCLGPAWFFKLIREDCTIRIDQLNNLKDSLSDFTAELVMRCELILPLFQNPGWYTSRTEDAHNNFVRYPETSEMLPAHSGFSTYRWMDRLLFETCRAYFCNLRYWIHILLGMADLDVRNFFIEVMQSISAVYDHCTGTMIYGTCNHYCKSNVLRTLYKFFQMKKYTFSKDSNGSYIISVQSTIAEPENPGEIEHAEDDNTRTEAEASYKEHYAIHPMFAWAVFNRVSILPDIRIHQSIFKYTKT</sequence>
<reference evidence="1" key="1">
    <citation type="journal article" date="2017" name="Vet. Pathol.">
        <title>Ranid Herpesvirus 3 and Proliferative Dermatitis in Free-Ranging Wild Common Frogs (Rana Temporaria).</title>
        <authorList>
            <person name="Origgi F.C."/>
            <person name="Schmidt B.R."/>
            <person name="Lohmann P."/>
            <person name="Otten P."/>
            <person name="Akdesir E."/>
            <person name="Gaschen V."/>
            <person name="Aguilar-Bultet L."/>
            <person name="Wahli T."/>
            <person name="Sattler U."/>
            <person name="Stoffel M.H."/>
        </authorList>
    </citation>
    <scope>NUCLEOTIDE SEQUENCE [LARGE SCALE GENOMIC DNA]</scope>
    <source>
        <strain evidence="1">FO1_2015</strain>
    </source>
</reference>
<dbReference type="KEGG" id="vg:32878173"/>
<protein>
    <submittedName>
        <fullName evidence="1">Hydrolase-like motif protein</fullName>
    </submittedName>
</protein>
<dbReference type="GeneID" id="32878173"/>
<accession>A0A1X9T560</accession>